<dbReference type="AlphaFoldDB" id="A0A0L9V3H6"/>
<protein>
    <submittedName>
        <fullName evidence="1">Uncharacterized protein</fullName>
    </submittedName>
</protein>
<name>A0A0L9V3H6_PHAAN</name>
<reference evidence="2" key="1">
    <citation type="journal article" date="2015" name="Proc. Natl. Acad. Sci. U.S.A.">
        <title>Genome sequencing of adzuki bean (Vigna angularis) provides insight into high starch and low fat accumulation and domestication.</title>
        <authorList>
            <person name="Yang K."/>
            <person name="Tian Z."/>
            <person name="Chen C."/>
            <person name="Luo L."/>
            <person name="Zhao B."/>
            <person name="Wang Z."/>
            <person name="Yu L."/>
            <person name="Li Y."/>
            <person name="Sun Y."/>
            <person name="Li W."/>
            <person name="Chen Y."/>
            <person name="Li Y."/>
            <person name="Zhang Y."/>
            <person name="Ai D."/>
            <person name="Zhao J."/>
            <person name="Shang C."/>
            <person name="Ma Y."/>
            <person name="Wu B."/>
            <person name="Wang M."/>
            <person name="Gao L."/>
            <person name="Sun D."/>
            <person name="Zhang P."/>
            <person name="Guo F."/>
            <person name="Wang W."/>
            <person name="Li Y."/>
            <person name="Wang J."/>
            <person name="Varshney R.K."/>
            <person name="Wang J."/>
            <person name="Ling H.Q."/>
            <person name="Wan P."/>
        </authorList>
    </citation>
    <scope>NUCLEOTIDE SEQUENCE</scope>
    <source>
        <strain evidence="2">cv. Jingnong 6</strain>
    </source>
</reference>
<dbReference type="Gramene" id="KOM49620">
    <property type="protein sequence ID" value="KOM49620"/>
    <property type="gene ID" value="LR48_Vigan08g044700"/>
</dbReference>
<proteinExistence type="predicted"/>
<dbReference type="Proteomes" id="UP000053144">
    <property type="component" value="Chromosome 8"/>
</dbReference>
<organism evidence="1 2">
    <name type="scientific">Phaseolus angularis</name>
    <name type="common">Azuki bean</name>
    <name type="synonym">Vigna angularis</name>
    <dbReference type="NCBI Taxonomy" id="3914"/>
    <lineage>
        <taxon>Eukaryota</taxon>
        <taxon>Viridiplantae</taxon>
        <taxon>Streptophyta</taxon>
        <taxon>Embryophyta</taxon>
        <taxon>Tracheophyta</taxon>
        <taxon>Spermatophyta</taxon>
        <taxon>Magnoliopsida</taxon>
        <taxon>eudicotyledons</taxon>
        <taxon>Gunneridae</taxon>
        <taxon>Pentapetalae</taxon>
        <taxon>rosids</taxon>
        <taxon>fabids</taxon>
        <taxon>Fabales</taxon>
        <taxon>Fabaceae</taxon>
        <taxon>Papilionoideae</taxon>
        <taxon>50 kb inversion clade</taxon>
        <taxon>NPAAA clade</taxon>
        <taxon>indigoferoid/millettioid clade</taxon>
        <taxon>Phaseoleae</taxon>
        <taxon>Vigna</taxon>
    </lineage>
</organism>
<gene>
    <name evidence="1" type="ORF">LR48_Vigan08g044700</name>
</gene>
<evidence type="ECO:0000313" key="1">
    <source>
        <dbReference type="EMBL" id="KOM49620.1"/>
    </source>
</evidence>
<sequence length="107" mass="11960">MANERTRKFRFWCVNGEDEDMWVGLGLICRRFARLELREVEEDVCNLQQRQHLGWCDDDDKVVLVVQPGASSGESGLLRTGGEDGGDARFVGVNGGFAVIVEDDDNL</sequence>
<dbReference type="EMBL" id="CM003378">
    <property type="protein sequence ID" value="KOM49620.1"/>
    <property type="molecule type" value="Genomic_DNA"/>
</dbReference>
<evidence type="ECO:0000313" key="2">
    <source>
        <dbReference type="Proteomes" id="UP000053144"/>
    </source>
</evidence>
<accession>A0A0L9V3H6</accession>